<keyword evidence="10" id="KW-0131">Cell cycle</keyword>
<dbReference type="InterPro" id="IPR050191">
    <property type="entry name" value="ATP-dep_DNA_ligase"/>
</dbReference>
<keyword evidence="9 12" id="KW-0234">DNA repair</keyword>
<dbReference type="InterPro" id="IPR016059">
    <property type="entry name" value="DNA_ligase_ATP-dep_CS"/>
</dbReference>
<dbReference type="PANTHER" id="PTHR45674:SF4">
    <property type="entry name" value="DNA LIGASE 1"/>
    <property type="match status" value="1"/>
</dbReference>
<evidence type="ECO:0000256" key="4">
    <source>
        <dbReference type="ARBA" id="ARBA00022705"/>
    </source>
</evidence>
<evidence type="ECO:0000256" key="1">
    <source>
        <dbReference type="ARBA" id="ARBA00007572"/>
    </source>
</evidence>
<evidence type="ECO:0000256" key="6">
    <source>
        <dbReference type="ARBA" id="ARBA00022763"/>
    </source>
</evidence>
<dbReference type="NCBIfam" id="TIGR00574">
    <property type="entry name" value="dnl1"/>
    <property type="match status" value="1"/>
</dbReference>
<dbReference type="GO" id="GO:0051301">
    <property type="term" value="P:cell division"/>
    <property type="evidence" value="ECO:0007669"/>
    <property type="project" value="UniProtKB-KW"/>
</dbReference>
<dbReference type="InterPro" id="IPR036599">
    <property type="entry name" value="DNA_ligase_N_sf"/>
</dbReference>
<dbReference type="Gene3D" id="3.30.470.30">
    <property type="entry name" value="DNA ligase/mRNA capping enzyme"/>
    <property type="match status" value="1"/>
</dbReference>
<reference evidence="15 16" key="1">
    <citation type="submission" date="2018-08" db="EMBL/GenBank/DDBJ databases">
        <title>Acidipila sp. 4G-K13, an acidobacterium isolated from forest soil.</title>
        <authorList>
            <person name="Gao Z.-H."/>
            <person name="Qiu L.-H."/>
        </authorList>
    </citation>
    <scope>NUCLEOTIDE SEQUENCE [LARGE SCALE GENOMIC DNA]</scope>
    <source>
        <strain evidence="15 16">4G-K13</strain>
    </source>
</reference>
<keyword evidence="8 12" id="KW-0233">DNA recombination</keyword>
<dbReference type="PANTHER" id="PTHR45674">
    <property type="entry name" value="DNA LIGASE 1/3 FAMILY MEMBER"/>
    <property type="match status" value="1"/>
</dbReference>
<dbReference type="InterPro" id="IPR012310">
    <property type="entry name" value="DNA_ligase_ATP-dep_cent"/>
</dbReference>
<evidence type="ECO:0000256" key="7">
    <source>
        <dbReference type="ARBA" id="ARBA00022840"/>
    </source>
</evidence>
<evidence type="ECO:0000313" key="16">
    <source>
        <dbReference type="Proteomes" id="UP000264702"/>
    </source>
</evidence>
<sequence>MSLFLPFAELCDALAATTKKLEKRALIAQYLKSLPIADASRAVLWLSGSPFAETDRRALNAGGSLLSKAVAQLTGADRNSMHAAYRRHGDFGAASADLLAARLAHAATLTLAALETAFDHLAAARGSAPKLRLVTDLLAQATPVEAKYLIKLILGDMRTGVQQSLVEEAIAAAFDTEVPAVRRAGMLLGNLGKVVAMAAQGTLAEARMKLFHPLGFMLASPVATVDEAIDRFARETEAEETGFLRASSESAATVANEVSSEAPKARLPGRPVQMEDKYDGIRAQLHCGDSSEPGRVGLFSRSREDLSDGFPDLIEAFAAIPEPVILDGEILAWNAAAQRALPFSSLQQRIGRKRVTEQMREQIPVVFMAFDLLYGNSELQLEQPLRQRRTLLENFLATHGPVTAEAVQRGQASLFAPETAQPFFPRLMLAPATPLASAEQLDRAYSEARNRGNEGVMLKSLASTYQPGRRGLAWLKLKRELATLDVVVTGAEFGNGRRAAVLSDYTFAVRDGATANGSESNNLNLKNVGKAYSGLTDAEIAELTDFFKAHTLEDFGTFRTVEPLIVLEVAFNNVMRSDRHASGFALRFPRIVRIRTDKPVEEIDTLQRVEEIYAGQPELGASSLPS</sequence>
<dbReference type="AlphaFoldDB" id="A0A372IQN5"/>
<keyword evidence="5 12" id="KW-0547">Nucleotide-binding</keyword>
<comment type="similarity">
    <text evidence="1 13">Belongs to the ATP-dependent DNA ligase family.</text>
</comment>
<dbReference type="Proteomes" id="UP000264702">
    <property type="component" value="Unassembled WGS sequence"/>
</dbReference>
<dbReference type="CDD" id="cd07898">
    <property type="entry name" value="Adenylation_DNA_ligase"/>
    <property type="match status" value="1"/>
</dbReference>
<keyword evidence="16" id="KW-1185">Reference proteome</keyword>
<dbReference type="Pfam" id="PF04675">
    <property type="entry name" value="DNA_ligase_A_N"/>
    <property type="match status" value="1"/>
</dbReference>
<evidence type="ECO:0000256" key="13">
    <source>
        <dbReference type="RuleBase" id="RU004196"/>
    </source>
</evidence>
<evidence type="ECO:0000259" key="14">
    <source>
        <dbReference type="PROSITE" id="PS50160"/>
    </source>
</evidence>
<dbReference type="RefSeq" id="WP_117299011.1">
    <property type="nucleotide sequence ID" value="NZ_QVQT02000003.1"/>
</dbReference>
<evidence type="ECO:0000256" key="12">
    <source>
        <dbReference type="RuleBase" id="RU000617"/>
    </source>
</evidence>
<keyword evidence="7 12" id="KW-0067">ATP-binding</keyword>
<dbReference type="InterPro" id="IPR000977">
    <property type="entry name" value="DNA_ligase_ATP-dep"/>
</dbReference>
<dbReference type="PROSITE" id="PS50160">
    <property type="entry name" value="DNA_LIGASE_A3"/>
    <property type="match status" value="1"/>
</dbReference>
<dbReference type="Pfam" id="PF01068">
    <property type="entry name" value="DNA_ligase_A_M"/>
    <property type="match status" value="1"/>
</dbReference>
<dbReference type="GO" id="GO:0003677">
    <property type="term" value="F:DNA binding"/>
    <property type="evidence" value="ECO:0007669"/>
    <property type="project" value="InterPro"/>
</dbReference>
<dbReference type="SUPFAM" id="SSF56091">
    <property type="entry name" value="DNA ligase/mRNA capping enzyme, catalytic domain"/>
    <property type="match status" value="1"/>
</dbReference>
<dbReference type="PROSITE" id="PS00333">
    <property type="entry name" value="DNA_LIGASE_A2"/>
    <property type="match status" value="1"/>
</dbReference>
<dbReference type="GO" id="GO:0006310">
    <property type="term" value="P:DNA recombination"/>
    <property type="evidence" value="ECO:0007669"/>
    <property type="project" value="UniProtKB-KW"/>
</dbReference>
<dbReference type="GO" id="GO:0005524">
    <property type="term" value="F:ATP binding"/>
    <property type="evidence" value="ECO:0007669"/>
    <property type="project" value="UniProtKB-KW"/>
</dbReference>
<dbReference type="Gene3D" id="1.10.3260.10">
    <property type="entry name" value="DNA ligase, ATP-dependent, N-terminal domain"/>
    <property type="match status" value="1"/>
</dbReference>
<dbReference type="GO" id="GO:0003910">
    <property type="term" value="F:DNA ligase (ATP) activity"/>
    <property type="evidence" value="ECO:0007669"/>
    <property type="project" value="UniProtKB-EC"/>
</dbReference>
<evidence type="ECO:0000313" key="15">
    <source>
        <dbReference type="EMBL" id="RFU16843.1"/>
    </source>
</evidence>
<dbReference type="GO" id="GO:0006260">
    <property type="term" value="P:DNA replication"/>
    <property type="evidence" value="ECO:0007669"/>
    <property type="project" value="UniProtKB-KW"/>
</dbReference>
<protein>
    <recommendedName>
        <fullName evidence="12">DNA ligase</fullName>
        <ecNumber evidence="12">6.5.1.1</ecNumber>
    </recommendedName>
</protein>
<evidence type="ECO:0000256" key="5">
    <source>
        <dbReference type="ARBA" id="ARBA00022741"/>
    </source>
</evidence>
<dbReference type="SUPFAM" id="SSF50249">
    <property type="entry name" value="Nucleic acid-binding proteins"/>
    <property type="match status" value="1"/>
</dbReference>
<name>A0A372IQN5_9BACT</name>
<feature type="domain" description="ATP-dependent DNA ligase family profile" evidence="14">
    <location>
        <begin position="358"/>
        <end position="511"/>
    </location>
</feature>
<accession>A0A372IQN5</accession>
<proteinExistence type="inferred from homology"/>
<evidence type="ECO:0000256" key="10">
    <source>
        <dbReference type="ARBA" id="ARBA00023306"/>
    </source>
</evidence>
<dbReference type="GO" id="GO:0006281">
    <property type="term" value="P:DNA repair"/>
    <property type="evidence" value="ECO:0007669"/>
    <property type="project" value="UniProtKB-KW"/>
</dbReference>
<comment type="caution">
    <text evidence="15">The sequence shown here is derived from an EMBL/GenBank/DDBJ whole genome shotgun (WGS) entry which is preliminary data.</text>
</comment>
<dbReference type="Gene3D" id="2.40.50.140">
    <property type="entry name" value="Nucleic acid-binding proteins"/>
    <property type="match status" value="1"/>
</dbReference>
<dbReference type="InterPro" id="IPR012340">
    <property type="entry name" value="NA-bd_OB-fold"/>
</dbReference>
<evidence type="ECO:0000256" key="9">
    <source>
        <dbReference type="ARBA" id="ARBA00023204"/>
    </source>
</evidence>
<evidence type="ECO:0000256" key="8">
    <source>
        <dbReference type="ARBA" id="ARBA00023172"/>
    </source>
</evidence>
<dbReference type="SUPFAM" id="SSF117018">
    <property type="entry name" value="ATP-dependent DNA ligase DNA-binding domain"/>
    <property type="match status" value="1"/>
</dbReference>
<gene>
    <name evidence="15" type="ORF">D0Y96_08830</name>
</gene>
<evidence type="ECO:0000256" key="3">
    <source>
        <dbReference type="ARBA" id="ARBA00022618"/>
    </source>
</evidence>
<dbReference type="Pfam" id="PF04679">
    <property type="entry name" value="DNA_ligase_A_C"/>
    <property type="match status" value="1"/>
</dbReference>
<dbReference type="CDD" id="cd07972">
    <property type="entry name" value="OBF_DNA_ligase_Arch_LigB"/>
    <property type="match status" value="1"/>
</dbReference>
<dbReference type="InterPro" id="IPR012308">
    <property type="entry name" value="DNA_ligase_ATP-dep_N"/>
</dbReference>
<dbReference type="EC" id="6.5.1.1" evidence="12"/>
<dbReference type="EMBL" id="QVQT01000003">
    <property type="protein sequence ID" value="RFU16843.1"/>
    <property type="molecule type" value="Genomic_DNA"/>
</dbReference>
<keyword evidence="6 12" id="KW-0227">DNA damage</keyword>
<dbReference type="PROSITE" id="PS00697">
    <property type="entry name" value="DNA_LIGASE_A1"/>
    <property type="match status" value="1"/>
</dbReference>
<evidence type="ECO:0000256" key="2">
    <source>
        <dbReference type="ARBA" id="ARBA00022598"/>
    </source>
</evidence>
<keyword evidence="4" id="KW-0235">DNA replication</keyword>
<comment type="catalytic activity">
    <reaction evidence="11 12">
        <text>ATP + (deoxyribonucleotide)n-3'-hydroxyl + 5'-phospho-(deoxyribonucleotide)m = (deoxyribonucleotide)n+m + AMP + diphosphate.</text>
        <dbReference type="EC" id="6.5.1.1"/>
    </reaction>
</comment>
<organism evidence="15 16">
    <name type="scientific">Paracidobacterium acidisoli</name>
    <dbReference type="NCBI Taxonomy" id="2303751"/>
    <lineage>
        <taxon>Bacteria</taxon>
        <taxon>Pseudomonadati</taxon>
        <taxon>Acidobacteriota</taxon>
        <taxon>Terriglobia</taxon>
        <taxon>Terriglobales</taxon>
        <taxon>Acidobacteriaceae</taxon>
        <taxon>Paracidobacterium</taxon>
    </lineage>
</organism>
<evidence type="ECO:0000256" key="11">
    <source>
        <dbReference type="ARBA" id="ARBA00034003"/>
    </source>
</evidence>
<keyword evidence="2 12" id="KW-0436">Ligase</keyword>
<dbReference type="InterPro" id="IPR012309">
    <property type="entry name" value="DNA_ligase_ATP-dep_C"/>
</dbReference>
<keyword evidence="3" id="KW-0132">Cell division</keyword>
<dbReference type="GO" id="GO:0071897">
    <property type="term" value="P:DNA biosynthetic process"/>
    <property type="evidence" value="ECO:0007669"/>
    <property type="project" value="InterPro"/>
</dbReference>
<dbReference type="OrthoDB" id="9767858at2"/>